<comment type="caution">
    <text evidence="11">The sequence shown here is derived from an EMBL/GenBank/DDBJ whole genome shotgun (WGS) entry which is preliminary data.</text>
</comment>
<comment type="catalytic activity">
    <reaction evidence="1">
        <text>ATP + protein L-histidine = ADP + protein N-phospho-L-histidine.</text>
        <dbReference type="EC" id="2.7.13.3"/>
    </reaction>
</comment>
<dbReference type="CDD" id="cd00075">
    <property type="entry name" value="HATPase"/>
    <property type="match status" value="1"/>
</dbReference>
<dbReference type="GO" id="GO:0005524">
    <property type="term" value="F:ATP binding"/>
    <property type="evidence" value="ECO:0007669"/>
    <property type="project" value="UniProtKB-KW"/>
</dbReference>
<protein>
    <recommendedName>
        <fullName evidence="3">histidine kinase</fullName>
        <ecNumber evidence="3">2.7.13.3</ecNumber>
    </recommendedName>
</protein>
<keyword evidence="9" id="KW-0812">Transmembrane</keyword>
<proteinExistence type="predicted"/>
<keyword evidence="6" id="KW-0547">Nucleotide-binding</keyword>
<dbReference type="PANTHER" id="PTHR44936:SF10">
    <property type="entry name" value="SENSOR PROTEIN RSTB"/>
    <property type="match status" value="1"/>
</dbReference>
<dbReference type="AlphaFoldDB" id="W7QSP2"/>
<gene>
    <name evidence="11" type="ORF">DS2_17677</name>
</gene>
<keyword evidence="5" id="KW-0808">Transferase</keyword>
<evidence type="ECO:0000256" key="3">
    <source>
        <dbReference type="ARBA" id="ARBA00012438"/>
    </source>
</evidence>
<dbReference type="Gene3D" id="1.10.287.130">
    <property type="match status" value="1"/>
</dbReference>
<dbReference type="SMART" id="SM00387">
    <property type="entry name" value="HATPase_c"/>
    <property type="match status" value="1"/>
</dbReference>
<evidence type="ECO:0000256" key="8">
    <source>
        <dbReference type="ARBA" id="ARBA00022840"/>
    </source>
</evidence>
<dbReference type="GO" id="GO:0000155">
    <property type="term" value="F:phosphorelay sensor kinase activity"/>
    <property type="evidence" value="ECO:0007669"/>
    <property type="project" value="InterPro"/>
</dbReference>
<evidence type="ECO:0000256" key="5">
    <source>
        <dbReference type="ARBA" id="ARBA00022679"/>
    </source>
</evidence>
<keyword evidence="4" id="KW-1003">Cell membrane</keyword>
<name>W7QSP2_9ALTE</name>
<dbReference type="InterPro" id="IPR036097">
    <property type="entry name" value="HisK_dim/P_sf"/>
</dbReference>
<evidence type="ECO:0000256" key="4">
    <source>
        <dbReference type="ARBA" id="ARBA00022475"/>
    </source>
</evidence>
<evidence type="ECO:0000256" key="9">
    <source>
        <dbReference type="SAM" id="Phobius"/>
    </source>
</evidence>
<dbReference type="SUPFAM" id="SSF55874">
    <property type="entry name" value="ATPase domain of HSP90 chaperone/DNA topoisomerase II/histidine kinase"/>
    <property type="match status" value="1"/>
</dbReference>
<feature type="transmembrane region" description="Helical" evidence="9">
    <location>
        <begin position="133"/>
        <end position="152"/>
    </location>
</feature>
<evidence type="ECO:0000256" key="6">
    <source>
        <dbReference type="ARBA" id="ARBA00022741"/>
    </source>
</evidence>
<dbReference type="EC" id="2.7.13.3" evidence="3"/>
<dbReference type="Pfam" id="PF00512">
    <property type="entry name" value="HisKA"/>
    <property type="match status" value="1"/>
</dbReference>
<dbReference type="Proteomes" id="UP000019276">
    <property type="component" value="Unassembled WGS sequence"/>
</dbReference>
<keyword evidence="9" id="KW-1133">Transmembrane helix</keyword>
<reference evidence="11 12" key="1">
    <citation type="journal article" date="2014" name="Genome Announc.">
        <title>Draft Genome Sequence of the Agar-Degrading Bacterium Catenovulum sp. Strain DS-2, Isolated from Intestines of Haliotis diversicolor.</title>
        <authorList>
            <person name="Shan D."/>
            <person name="Li X."/>
            <person name="Gu Z."/>
            <person name="Wei G."/>
            <person name="Gao Z."/>
            <person name="Shao Z."/>
        </authorList>
    </citation>
    <scope>NUCLEOTIDE SEQUENCE [LARGE SCALE GENOMIC DNA]</scope>
    <source>
        <strain evidence="11 12">DS-2</strain>
    </source>
</reference>
<dbReference type="EMBL" id="ARZY01000048">
    <property type="protein sequence ID" value="EWH08395.1"/>
    <property type="molecule type" value="Genomic_DNA"/>
</dbReference>
<dbReference type="PANTHER" id="PTHR44936">
    <property type="entry name" value="SENSOR PROTEIN CREC"/>
    <property type="match status" value="1"/>
</dbReference>
<keyword evidence="8" id="KW-0067">ATP-binding</keyword>
<evidence type="ECO:0000313" key="11">
    <source>
        <dbReference type="EMBL" id="EWH08395.1"/>
    </source>
</evidence>
<dbReference type="InterPro" id="IPR036890">
    <property type="entry name" value="HATPase_C_sf"/>
</dbReference>
<dbReference type="InterPro" id="IPR050980">
    <property type="entry name" value="2C_sensor_his_kinase"/>
</dbReference>
<organism evidence="11 12">
    <name type="scientific">Catenovulum agarivorans DS-2</name>
    <dbReference type="NCBI Taxonomy" id="1328313"/>
    <lineage>
        <taxon>Bacteria</taxon>
        <taxon>Pseudomonadati</taxon>
        <taxon>Pseudomonadota</taxon>
        <taxon>Gammaproteobacteria</taxon>
        <taxon>Alteromonadales</taxon>
        <taxon>Alteromonadaceae</taxon>
        <taxon>Catenovulum</taxon>
    </lineage>
</organism>
<evidence type="ECO:0000256" key="2">
    <source>
        <dbReference type="ARBA" id="ARBA00004651"/>
    </source>
</evidence>
<keyword evidence="9" id="KW-0472">Membrane</keyword>
<dbReference type="InterPro" id="IPR005467">
    <property type="entry name" value="His_kinase_dom"/>
</dbReference>
<evidence type="ECO:0000313" key="12">
    <source>
        <dbReference type="Proteomes" id="UP000019276"/>
    </source>
</evidence>
<keyword evidence="7" id="KW-0418">Kinase</keyword>
<sequence length="418" mass="47803">MRIFTLSLISVTLCAAIGLGYLLDYSYLKIQQQQHQAIQINQHQSFLFALAKQLKPDSQIQAPLTFTSSNLSEFFLPAELTKHIQTGEPLFLQSSQQMSLHWLDKNNSQQIMSLSYPLPIDDAVPRPQKDYRLWFTLAFYAGIALLVMLWSAPLIRRLFIIQAALNKFGGGELNQRIPNSHFSYIKQIEVGYNQMAQRIQTLLEDNKLLSRAVSHDLRTPIARLRFGIDWLEEKFEDDADALQHINRLSRDLDEMSNLVETLLQFARLEQQQVALKPQAYAVRQQISQLADTAMQLHPDKHIQLAIDEHANIQVDANYFNMLLNNLITNACRYGKQQIDIQFKQLKQTWVLSISDDGDGIAADIRDKVLLPFYRQPNSQGYGMGLAIVARIAKWHNLDLTLDEAHLGGLKVTLKGKHK</sequence>
<dbReference type="InterPro" id="IPR003661">
    <property type="entry name" value="HisK_dim/P_dom"/>
</dbReference>
<dbReference type="Gene3D" id="3.30.565.10">
    <property type="entry name" value="Histidine kinase-like ATPase, C-terminal domain"/>
    <property type="match status" value="1"/>
</dbReference>
<dbReference type="SUPFAM" id="SSF47384">
    <property type="entry name" value="Homodimeric domain of signal transducing histidine kinase"/>
    <property type="match status" value="1"/>
</dbReference>
<comment type="subcellular location">
    <subcellularLocation>
        <location evidence="2">Cell membrane</location>
        <topology evidence="2">Multi-pass membrane protein</topology>
    </subcellularLocation>
</comment>
<evidence type="ECO:0000256" key="1">
    <source>
        <dbReference type="ARBA" id="ARBA00000085"/>
    </source>
</evidence>
<feature type="domain" description="Histidine kinase" evidence="10">
    <location>
        <begin position="212"/>
        <end position="418"/>
    </location>
</feature>
<dbReference type="PROSITE" id="PS50109">
    <property type="entry name" value="HIS_KIN"/>
    <property type="match status" value="1"/>
</dbReference>
<dbReference type="InterPro" id="IPR003594">
    <property type="entry name" value="HATPase_dom"/>
</dbReference>
<accession>W7QSP2</accession>
<dbReference type="RefSeq" id="WP_051479983.1">
    <property type="nucleotide sequence ID" value="NZ_ARZY01000048.1"/>
</dbReference>
<dbReference type="SMART" id="SM00388">
    <property type="entry name" value="HisKA"/>
    <property type="match status" value="1"/>
</dbReference>
<dbReference type="OrthoDB" id="9804645at2"/>
<dbReference type="CDD" id="cd00082">
    <property type="entry name" value="HisKA"/>
    <property type="match status" value="1"/>
</dbReference>
<dbReference type="eggNOG" id="COG2205">
    <property type="taxonomic scope" value="Bacteria"/>
</dbReference>
<dbReference type="GO" id="GO:0005886">
    <property type="term" value="C:plasma membrane"/>
    <property type="evidence" value="ECO:0007669"/>
    <property type="project" value="UniProtKB-SubCell"/>
</dbReference>
<evidence type="ECO:0000256" key="7">
    <source>
        <dbReference type="ARBA" id="ARBA00022777"/>
    </source>
</evidence>
<keyword evidence="12" id="KW-1185">Reference proteome</keyword>
<dbReference type="STRING" id="1328313.DS2_17677"/>
<dbReference type="Pfam" id="PF02518">
    <property type="entry name" value="HATPase_c"/>
    <property type="match status" value="1"/>
</dbReference>
<evidence type="ECO:0000259" key="10">
    <source>
        <dbReference type="PROSITE" id="PS50109"/>
    </source>
</evidence>